<dbReference type="CDD" id="cd17316">
    <property type="entry name" value="MFS_SV2_like"/>
    <property type="match status" value="1"/>
</dbReference>
<dbReference type="PANTHER" id="PTHR23511:SF34">
    <property type="entry name" value="SYNAPTIC VESICLE GLYCOPROTEIN 2"/>
    <property type="match status" value="1"/>
</dbReference>
<dbReference type="Gene3D" id="1.20.1250.20">
    <property type="entry name" value="MFS general substrate transporter like domains"/>
    <property type="match status" value="1"/>
</dbReference>
<name>A0ABW2Q428_9BACL</name>
<dbReference type="InterPro" id="IPR036259">
    <property type="entry name" value="MFS_trans_sf"/>
</dbReference>
<keyword evidence="2" id="KW-0813">Transport</keyword>
<comment type="caution">
    <text evidence="8">The sequence shown here is derived from an EMBL/GenBank/DDBJ whole genome shotgun (WGS) entry which is preliminary data.</text>
</comment>
<feature type="transmembrane region" description="Helical" evidence="6">
    <location>
        <begin position="334"/>
        <end position="358"/>
    </location>
</feature>
<feature type="transmembrane region" description="Helical" evidence="6">
    <location>
        <begin position="143"/>
        <end position="165"/>
    </location>
</feature>
<dbReference type="SUPFAM" id="SSF103473">
    <property type="entry name" value="MFS general substrate transporter"/>
    <property type="match status" value="1"/>
</dbReference>
<dbReference type="PANTHER" id="PTHR23511">
    <property type="entry name" value="SYNAPTIC VESICLE GLYCOPROTEIN 2"/>
    <property type="match status" value="1"/>
</dbReference>
<evidence type="ECO:0000259" key="7">
    <source>
        <dbReference type="PROSITE" id="PS50850"/>
    </source>
</evidence>
<dbReference type="InterPro" id="IPR005828">
    <property type="entry name" value="MFS_sugar_transport-like"/>
</dbReference>
<dbReference type="RefSeq" id="WP_380969776.1">
    <property type="nucleotide sequence ID" value="NZ_JBHTCO010000044.1"/>
</dbReference>
<feature type="transmembrane region" description="Helical" evidence="6">
    <location>
        <begin position="379"/>
        <end position="398"/>
    </location>
</feature>
<evidence type="ECO:0000256" key="5">
    <source>
        <dbReference type="ARBA" id="ARBA00023136"/>
    </source>
</evidence>
<feature type="domain" description="Major facilitator superfamily (MFS) profile" evidence="7">
    <location>
        <begin position="18"/>
        <end position="426"/>
    </location>
</feature>
<proteinExistence type="predicted"/>
<reference evidence="9" key="1">
    <citation type="journal article" date="2019" name="Int. J. Syst. Evol. Microbiol.">
        <title>The Global Catalogue of Microorganisms (GCM) 10K type strain sequencing project: providing services to taxonomists for standard genome sequencing and annotation.</title>
        <authorList>
            <consortium name="The Broad Institute Genomics Platform"/>
            <consortium name="The Broad Institute Genome Sequencing Center for Infectious Disease"/>
            <person name="Wu L."/>
            <person name="Ma J."/>
        </authorList>
    </citation>
    <scope>NUCLEOTIDE SEQUENCE [LARGE SCALE GENOMIC DNA]</scope>
    <source>
        <strain evidence="9">CGMCC 1.16305</strain>
    </source>
</reference>
<comment type="subcellular location">
    <subcellularLocation>
        <location evidence="1">Cell membrane</location>
        <topology evidence="1">Multi-pass membrane protein</topology>
    </subcellularLocation>
</comment>
<evidence type="ECO:0000256" key="6">
    <source>
        <dbReference type="SAM" id="Phobius"/>
    </source>
</evidence>
<dbReference type="InterPro" id="IPR020846">
    <property type="entry name" value="MFS_dom"/>
</dbReference>
<evidence type="ECO:0000313" key="9">
    <source>
        <dbReference type="Proteomes" id="UP001596505"/>
    </source>
</evidence>
<feature type="transmembrane region" description="Helical" evidence="6">
    <location>
        <begin position="20"/>
        <end position="44"/>
    </location>
</feature>
<keyword evidence="3 6" id="KW-0812">Transmembrane</keyword>
<feature type="transmembrane region" description="Helical" evidence="6">
    <location>
        <begin position="404"/>
        <end position="422"/>
    </location>
</feature>
<gene>
    <name evidence="8" type="ORF">ACFQRG_20700</name>
</gene>
<evidence type="ECO:0000256" key="2">
    <source>
        <dbReference type="ARBA" id="ARBA00022448"/>
    </source>
</evidence>
<protein>
    <submittedName>
        <fullName evidence="8">MFS transporter</fullName>
    </submittedName>
</protein>
<organism evidence="8 9">
    <name type="scientific">Scopulibacillus cellulosilyticus</name>
    <dbReference type="NCBI Taxonomy" id="2665665"/>
    <lineage>
        <taxon>Bacteria</taxon>
        <taxon>Bacillati</taxon>
        <taxon>Bacillota</taxon>
        <taxon>Bacilli</taxon>
        <taxon>Bacillales</taxon>
        <taxon>Sporolactobacillaceae</taxon>
        <taxon>Scopulibacillus</taxon>
    </lineage>
</organism>
<feature type="transmembrane region" description="Helical" evidence="6">
    <location>
        <begin position="282"/>
        <end position="303"/>
    </location>
</feature>
<dbReference type="Pfam" id="PF00083">
    <property type="entry name" value="Sugar_tr"/>
    <property type="match status" value="1"/>
</dbReference>
<feature type="transmembrane region" description="Helical" evidence="6">
    <location>
        <begin position="109"/>
        <end position="131"/>
    </location>
</feature>
<feature type="transmembrane region" description="Helical" evidence="6">
    <location>
        <begin position="56"/>
        <end position="76"/>
    </location>
</feature>
<keyword evidence="9" id="KW-1185">Reference proteome</keyword>
<evidence type="ECO:0000256" key="4">
    <source>
        <dbReference type="ARBA" id="ARBA00022989"/>
    </source>
</evidence>
<keyword evidence="5 6" id="KW-0472">Membrane</keyword>
<dbReference type="InterPro" id="IPR005829">
    <property type="entry name" value="Sugar_transporter_CS"/>
</dbReference>
<feature type="transmembrane region" description="Helical" evidence="6">
    <location>
        <begin position="310"/>
        <end position="328"/>
    </location>
</feature>
<evidence type="ECO:0000256" key="1">
    <source>
        <dbReference type="ARBA" id="ARBA00004651"/>
    </source>
</evidence>
<keyword evidence="4 6" id="KW-1133">Transmembrane helix</keyword>
<feature type="transmembrane region" description="Helical" evidence="6">
    <location>
        <begin position="171"/>
        <end position="193"/>
    </location>
</feature>
<dbReference type="PROSITE" id="PS00216">
    <property type="entry name" value="SUGAR_TRANSPORT_1"/>
    <property type="match status" value="1"/>
</dbReference>
<dbReference type="EMBL" id="JBHTCO010000044">
    <property type="protein sequence ID" value="MFC7395331.1"/>
    <property type="molecule type" value="Genomic_DNA"/>
</dbReference>
<sequence>MGVEQLDSLKLKAFQRRVTLLSAAGTFLDGFDLTVIAVAMPLILSQWDVGPGLQGLMTSSAVIGSLIGALCLGNLTDKFGRKAMYIIDLLAFVVFAALTAFSQTAWQLILFRFLLGIGIGADYPISATLVSEFSSSKSRGMHSTFLGAMWFVGAVFAYLVGILLIPFGPNAWRYMLLAGAIFALVVFFFRVTLPESPRWLAARGREKEAEDIMKKVTGKTVVIKSNHHQRQKVKDIFSKKLFRRTFFVCGFWFCYAVAYYGISMYTPTILKPFTHGSQMMAYIGSGTISVLGLLGAIIGLNLVERIGRRPLIITSFSGLSLALIVLAVNPSPTMAFLIILFSLAVLFANMGGGILNFVYSTELFPTSIRASASGLATSISRIGSIMGILVFPNLIAVWGNSHALWFFAIISLMGLIISVMLAPETKGRHLEELNNERMLQRQTSNPDRTILEKYRDDM</sequence>
<evidence type="ECO:0000256" key="3">
    <source>
        <dbReference type="ARBA" id="ARBA00022692"/>
    </source>
</evidence>
<accession>A0ABW2Q428</accession>
<feature type="transmembrane region" description="Helical" evidence="6">
    <location>
        <begin position="83"/>
        <end position="103"/>
    </location>
</feature>
<evidence type="ECO:0000313" key="8">
    <source>
        <dbReference type="EMBL" id="MFC7395331.1"/>
    </source>
</evidence>
<dbReference type="PROSITE" id="PS00217">
    <property type="entry name" value="SUGAR_TRANSPORT_2"/>
    <property type="match status" value="1"/>
</dbReference>
<dbReference type="Proteomes" id="UP001596505">
    <property type="component" value="Unassembled WGS sequence"/>
</dbReference>
<feature type="transmembrane region" description="Helical" evidence="6">
    <location>
        <begin position="241"/>
        <end position="262"/>
    </location>
</feature>
<dbReference type="PROSITE" id="PS50850">
    <property type="entry name" value="MFS"/>
    <property type="match status" value="1"/>
</dbReference>